<evidence type="ECO:0000256" key="7">
    <source>
        <dbReference type="SAM" id="MobiDB-lite"/>
    </source>
</evidence>
<comment type="caution">
    <text evidence="10">The sequence shown here is derived from an EMBL/GenBank/DDBJ whole genome shotgun (WGS) entry which is preliminary data.</text>
</comment>
<dbReference type="PANTHER" id="PTHR33406:SF6">
    <property type="entry name" value="MEMBRANE PROTEIN YDGH-RELATED"/>
    <property type="match status" value="1"/>
</dbReference>
<evidence type="ECO:0000256" key="4">
    <source>
        <dbReference type="ARBA" id="ARBA00022692"/>
    </source>
</evidence>
<organism evidence="10 11">
    <name type="scientific">Trebonia kvetii</name>
    <dbReference type="NCBI Taxonomy" id="2480626"/>
    <lineage>
        <taxon>Bacteria</taxon>
        <taxon>Bacillati</taxon>
        <taxon>Actinomycetota</taxon>
        <taxon>Actinomycetes</taxon>
        <taxon>Streptosporangiales</taxon>
        <taxon>Treboniaceae</taxon>
        <taxon>Trebonia</taxon>
    </lineage>
</organism>
<dbReference type="Pfam" id="PF03176">
    <property type="entry name" value="MMPL"/>
    <property type="match status" value="2"/>
</dbReference>
<feature type="transmembrane region" description="Helical" evidence="8">
    <location>
        <begin position="212"/>
        <end position="232"/>
    </location>
</feature>
<gene>
    <name evidence="10" type="ORF">EAS64_30520</name>
</gene>
<feature type="region of interest" description="Disordered" evidence="7">
    <location>
        <begin position="626"/>
        <end position="646"/>
    </location>
</feature>
<accession>A0A6P2BRW8</accession>
<evidence type="ECO:0000256" key="5">
    <source>
        <dbReference type="ARBA" id="ARBA00022989"/>
    </source>
</evidence>
<keyword evidence="6 8" id="KW-0472">Membrane</keyword>
<feature type="transmembrane region" description="Helical" evidence="8">
    <location>
        <begin position="299"/>
        <end position="319"/>
    </location>
</feature>
<keyword evidence="5 8" id="KW-1133">Transmembrane helix</keyword>
<dbReference type="PANTHER" id="PTHR33406">
    <property type="entry name" value="MEMBRANE PROTEIN MJ1562-RELATED"/>
    <property type="match status" value="1"/>
</dbReference>
<evidence type="ECO:0000313" key="10">
    <source>
        <dbReference type="EMBL" id="TVZ01792.1"/>
    </source>
</evidence>
<name>A0A6P2BRW8_9ACTN</name>
<feature type="transmembrane region" description="Helical" evidence="8">
    <location>
        <begin position="482"/>
        <end position="506"/>
    </location>
</feature>
<dbReference type="EMBL" id="RPFW01000006">
    <property type="protein sequence ID" value="TVZ01792.1"/>
    <property type="molecule type" value="Genomic_DNA"/>
</dbReference>
<feature type="transmembrane region" description="Helical" evidence="8">
    <location>
        <begin position="136"/>
        <end position="156"/>
    </location>
</feature>
<feature type="transmembrane region" description="Helical" evidence="8">
    <location>
        <begin position="456"/>
        <end position="475"/>
    </location>
</feature>
<evidence type="ECO:0000256" key="6">
    <source>
        <dbReference type="ARBA" id="ARBA00023136"/>
    </source>
</evidence>
<feature type="transmembrane region" description="Helical" evidence="8">
    <location>
        <begin position="560"/>
        <end position="582"/>
    </location>
</feature>
<protein>
    <submittedName>
        <fullName evidence="10">MMPL family transporter</fullName>
    </submittedName>
</protein>
<evidence type="ECO:0000256" key="8">
    <source>
        <dbReference type="SAM" id="Phobius"/>
    </source>
</evidence>
<feature type="transmembrane region" description="Helical" evidence="8">
    <location>
        <begin position="518"/>
        <end position="539"/>
    </location>
</feature>
<proteinExistence type="inferred from homology"/>
<comment type="subcellular location">
    <subcellularLocation>
        <location evidence="1">Cell membrane</location>
        <topology evidence="1">Multi-pass membrane protein</topology>
    </subcellularLocation>
</comment>
<evidence type="ECO:0000256" key="2">
    <source>
        <dbReference type="ARBA" id="ARBA00010157"/>
    </source>
</evidence>
<dbReference type="InterPro" id="IPR050545">
    <property type="entry name" value="Mycobact_MmpL"/>
</dbReference>
<evidence type="ECO:0000259" key="9">
    <source>
        <dbReference type="PROSITE" id="PS50156"/>
    </source>
</evidence>
<feature type="transmembrane region" description="Helical" evidence="8">
    <location>
        <begin position="244"/>
        <end position="273"/>
    </location>
</feature>
<dbReference type="Proteomes" id="UP000460272">
    <property type="component" value="Unassembled WGS sequence"/>
</dbReference>
<dbReference type="InterPro" id="IPR000731">
    <property type="entry name" value="SSD"/>
</dbReference>
<dbReference type="InterPro" id="IPR004869">
    <property type="entry name" value="MMPL_dom"/>
</dbReference>
<feature type="transmembrane region" description="Helical" evidence="8">
    <location>
        <begin position="588"/>
        <end position="609"/>
    </location>
</feature>
<dbReference type="GO" id="GO:0005886">
    <property type="term" value="C:plasma membrane"/>
    <property type="evidence" value="ECO:0007669"/>
    <property type="project" value="UniProtKB-SubCell"/>
</dbReference>
<dbReference type="OrthoDB" id="2365435at2"/>
<feature type="transmembrane region" description="Helical" evidence="8">
    <location>
        <begin position="168"/>
        <end position="191"/>
    </location>
</feature>
<keyword evidence="4 8" id="KW-0812">Transmembrane</keyword>
<dbReference type="PROSITE" id="PS50156">
    <property type="entry name" value="SSD"/>
    <property type="match status" value="1"/>
</dbReference>
<evidence type="ECO:0000256" key="1">
    <source>
        <dbReference type="ARBA" id="ARBA00004651"/>
    </source>
</evidence>
<evidence type="ECO:0000256" key="3">
    <source>
        <dbReference type="ARBA" id="ARBA00022475"/>
    </source>
</evidence>
<keyword evidence="3" id="KW-1003">Cell membrane</keyword>
<keyword evidence="11" id="KW-1185">Reference proteome</keyword>
<evidence type="ECO:0000313" key="11">
    <source>
        <dbReference type="Proteomes" id="UP000460272"/>
    </source>
</evidence>
<dbReference type="Gene3D" id="1.20.1640.10">
    <property type="entry name" value="Multidrug efflux transporter AcrB transmembrane domain"/>
    <property type="match status" value="2"/>
</dbReference>
<feature type="domain" description="SSD" evidence="9">
    <location>
        <begin position="134"/>
        <end position="266"/>
    </location>
</feature>
<reference evidence="10 11" key="1">
    <citation type="submission" date="2018-11" db="EMBL/GenBank/DDBJ databases">
        <title>Trebonia kvetii gen.nov., sp.nov., a novel acidophilic actinobacterium, and proposal of the new actinobacterial family Treboniaceae fam. nov.</title>
        <authorList>
            <person name="Rapoport D."/>
            <person name="Sagova-Mareckova M."/>
            <person name="Sedlacek I."/>
            <person name="Provaznik J."/>
            <person name="Kralova S."/>
            <person name="Pavlinic D."/>
            <person name="Benes V."/>
            <person name="Kopecky J."/>
        </authorList>
    </citation>
    <scope>NUCLEOTIDE SEQUENCE [LARGE SCALE GENOMIC DNA]</scope>
    <source>
        <strain evidence="10 11">15Tr583</strain>
    </source>
</reference>
<dbReference type="AlphaFoldDB" id="A0A6P2BRW8"/>
<sequence>MIVFSRADGGKLTAADSAKVTSITKSLDARHIPGIVSITAGPESANHLVRSAMVAMPNSVVNGSGAASDNAVKTLRSDLKTMIPGTHLEEGVTGQAAQSLDSEQSGNRADQIVLLATLALILILLLIIFRSPIIALLPLIVIALVSQVANGLIATVSKALHLNTDSSISTILIVVLFGIGTDYILFLMFRYRERLRRGEDRNQAMVSAVTRVGEVISSAAGVVIVAFLALVLSTVSVLRSMGPALAIAVGVTLIAGLTLVPAVVSLLGTKVFWPSKSWQREPRAARFGAIGNALGRRPALFAAVSGLVLVALAIGAFGFKPTFDLSSAGIPASAESQRALVTLEKGLPPGATDPTDVLLHSSSGPLSASELSGYGTALKALHGVGSVGAPVLSADHRTADYPVTLSYDPASTQAVGVMKSSVMPGAHAAAPHGTYALVGGTTAVFADIQRAINHDYAVVFPVAAVIILLILMLLLRSVVAPWYLLASVGLGFAATLGASVLVFQVFRNQPGLVFLLPVYMYLFVVAIGTDYNILMIARLREEAREGRDPRQAAAMALRHTGPAIGAAGLILAGTFASLMLAGNTILSQLGFAVSCGIALAAFVMAMFFSPSLTALIGQRAWWPGHADRTPEKTPEAGREPASRVLR</sequence>
<dbReference type="SUPFAM" id="SSF82866">
    <property type="entry name" value="Multidrug efflux transporter AcrB transmembrane domain"/>
    <property type="match status" value="2"/>
</dbReference>
<feature type="transmembrane region" description="Helical" evidence="8">
    <location>
        <begin position="112"/>
        <end position="129"/>
    </location>
</feature>
<comment type="similarity">
    <text evidence="2">Belongs to the resistance-nodulation-cell division (RND) (TC 2.A.6) family. MmpL subfamily.</text>
</comment>